<dbReference type="EMBL" id="JACLCP010000005">
    <property type="protein sequence ID" value="MBC2846479.1"/>
    <property type="molecule type" value="Genomic_DNA"/>
</dbReference>
<comment type="caution">
    <text evidence="1">The sequence shown here is derived from an EMBL/GenBank/DDBJ whole genome shotgun (WGS) entry which is preliminary data.</text>
</comment>
<evidence type="ECO:0000313" key="2">
    <source>
        <dbReference type="Proteomes" id="UP000533900"/>
    </source>
</evidence>
<accession>A0A842IWH9</accession>
<dbReference type="AlphaFoldDB" id="A0A842IWH9"/>
<dbReference type="Proteomes" id="UP000533900">
    <property type="component" value="Unassembled WGS sequence"/>
</dbReference>
<name>A0A842IWH9_9FLAO</name>
<protein>
    <submittedName>
        <fullName evidence="1">Uncharacterized protein</fullName>
    </submittedName>
</protein>
<gene>
    <name evidence="1" type="ORF">H7F21_15340</name>
</gene>
<proteinExistence type="predicted"/>
<keyword evidence="2" id="KW-1185">Reference proteome</keyword>
<dbReference type="RefSeq" id="WP_185790185.1">
    <property type="nucleotide sequence ID" value="NZ_JACLCP010000005.1"/>
</dbReference>
<sequence>MIALNSIVETFNSEDQQKFISYLAEKNKRKDTKNIQLFKLLTNRNLNSKAVCRQLYKVENCNAYHALRKRLFQSLIDFTANKNLEDENSIDMQIIKYILASRTYLLQKNYDVAYKILDKAERLADEHLLYPILNEIYHTKIQYAPSYPKINLENLIFKQTENHKKHQLEDQLNIVYAKLKSVLNTISYQGKVVDFENELHIILKNNNIELSESLSFKSLYQILAIVNISALVTNSYFEIENFVLKSYKILKEKKETNKQLYYQIHIVYIIANTLFRNRKFKSSLKYIQEMEELMLLKKGVYLKEFILKKTLVEALNHNFSDNQNKAIDLVEATINKKHGDIESLLDLHLSLLMFYFQKEDYSKAKSAASNFYHKDSYYIEKAGIDWVIKKSLAEILLYIELQEEDLLYSRLKSFRRRYSTYLKEINQKRILIFLNFAERIYKNPELVNNKNLEEELKSTFEWTSLQQEDLFVISFYAWLKNKIEKNELYHTTLKLLTP</sequence>
<organism evidence="1 2">
    <name type="scientific">Winogradskyella flava</name>
    <dbReference type="NCBI Taxonomy" id="1884876"/>
    <lineage>
        <taxon>Bacteria</taxon>
        <taxon>Pseudomonadati</taxon>
        <taxon>Bacteroidota</taxon>
        <taxon>Flavobacteriia</taxon>
        <taxon>Flavobacteriales</taxon>
        <taxon>Flavobacteriaceae</taxon>
        <taxon>Winogradskyella</taxon>
    </lineage>
</organism>
<reference evidence="1" key="1">
    <citation type="submission" date="2020-08" db="EMBL/GenBank/DDBJ databases">
        <title>Winogradskyella ouciana sp. nov., isolated from the hadal seawater of the Mariana Trench.</title>
        <authorList>
            <person name="He X."/>
        </authorList>
    </citation>
    <scope>NUCLEOTIDE SEQUENCE [LARGE SCALE GENOMIC DNA]</scope>
    <source>
        <strain evidence="1">KCTC 52348</strain>
    </source>
</reference>
<evidence type="ECO:0000313" key="1">
    <source>
        <dbReference type="EMBL" id="MBC2846479.1"/>
    </source>
</evidence>